<keyword evidence="3" id="KW-1185">Reference proteome</keyword>
<dbReference type="Proteomes" id="UP000436088">
    <property type="component" value="Unassembled WGS sequence"/>
</dbReference>
<dbReference type="EMBL" id="VEPZ02001689">
    <property type="protein sequence ID" value="KAE8663118.1"/>
    <property type="molecule type" value="Genomic_DNA"/>
</dbReference>
<evidence type="ECO:0000259" key="1">
    <source>
        <dbReference type="Pfam" id="PF13456"/>
    </source>
</evidence>
<reference evidence="2" key="1">
    <citation type="submission" date="2019-09" db="EMBL/GenBank/DDBJ databases">
        <title>Draft genome information of white flower Hibiscus syriacus.</title>
        <authorList>
            <person name="Kim Y.-M."/>
        </authorList>
    </citation>
    <scope>NUCLEOTIDE SEQUENCE [LARGE SCALE GENOMIC DNA]</scope>
    <source>
        <strain evidence="2">YM2019G1</strain>
    </source>
</reference>
<gene>
    <name evidence="2" type="ORF">F3Y22_tig00113096pilonHSYRG00001</name>
</gene>
<evidence type="ECO:0000313" key="3">
    <source>
        <dbReference type="Proteomes" id="UP000436088"/>
    </source>
</evidence>
<sequence>MGHRYSSTRDNLDKDLLIWHWEQTGESVSHDQFGKSAEKIDHKFFLPSLLQWRGNNTAYNPRLLNGAFRCDHADIYWRHSRANLAELLAVLDGFNVAWSHGLRRIIVELDNSEVVRRLKLPEQPNDDAITR</sequence>
<proteinExistence type="predicted"/>
<dbReference type="GO" id="GO:0004523">
    <property type="term" value="F:RNA-DNA hybrid ribonuclease activity"/>
    <property type="evidence" value="ECO:0007669"/>
    <property type="project" value="InterPro"/>
</dbReference>
<dbReference type="AlphaFoldDB" id="A0A6A2WR64"/>
<dbReference type="InterPro" id="IPR002156">
    <property type="entry name" value="RNaseH_domain"/>
</dbReference>
<dbReference type="GO" id="GO:0003676">
    <property type="term" value="F:nucleic acid binding"/>
    <property type="evidence" value="ECO:0007669"/>
    <property type="project" value="InterPro"/>
</dbReference>
<feature type="domain" description="RNase H type-1" evidence="1">
    <location>
        <begin position="79"/>
        <end position="123"/>
    </location>
</feature>
<accession>A0A6A2WR64</accession>
<dbReference type="Pfam" id="PF13456">
    <property type="entry name" value="RVT_3"/>
    <property type="match status" value="1"/>
</dbReference>
<name>A0A6A2WR64_HIBSY</name>
<organism evidence="2 3">
    <name type="scientific">Hibiscus syriacus</name>
    <name type="common">Rose of Sharon</name>
    <dbReference type="NCBI Taxonomy" id="106335"/>
    <lineage>
        <taxon>Eukaryota</taxon>
        <taxon>Viridiplantae</taxon>
        <taxon>Streptophyta</taxon>
        <taxon>Embryophyta</taxon>
        <taxon>Tracheophyta</taxon>
        <taxon>Spermatophyta</taxon>
        <taxon>Magnoliopsida</taxon>
        <taxon>eudicotyledons</taxon>
        <taxon>Gunneridae</taxon>
        <taxon>Pentapetalae</taxon>
        <taxon>rosids</taxon>
        <taxon>malvids</taxon>
        <taxon>Malvales</taxon>
        <taxon>Malvaceae</taxon>
        <taxon>Malvoideae</taxon>
        <taxon>Hibiscus</taxon>
    </lineage>
</organism>
<evidence type="ECO:0000313" key="2">
    <source>
        <dbReference type="EMBL" id="KAE8663118.1"/>
    </source>
</evidence>
<protein>
    <recommendedName>
        <fullName evidence="1">RNase H type-1 domain-containing protein</fullName>
    </recommendedName>
</protein>
<comment type="caution">
    <text evidence="2">The sequence shown here is derived from an EMBL/GenBank/DDBJ whole genome shotgun (WGS) entry which is preliminary data.</text>
</comment>